<comment type="caution">
    <text evidence="2">The sequence shown here is derived from an EMBL/GenBank/DDBJ whole genome shotgun (WGS) entry which is preliminary data.</text>
</comment>
<reference evidence="2 3" key="1">
    <citation type="submission" date="2023-02" db="EMBL/GenBank/DDBJ databases">
        <title>LHISI_Scaffold_Assembly.</title>
        <authorList>
            <person name="Stuart O.P."/>
            <person name="Cleave R."/>
            <person name="Magrath M.J.L."/>
            <person name="Mikheyev A.S."/>
        </authorList>
    </citation>
    <scope>NUCLEOTIDE SEQUENCE [LARGE SCALE GENOMIC DNA]</scope>
    <source>
        <strain evidence="2">Daus_M_001</strain>
        <tissue evidence="2">Leg muscle</tissue>
    </source>
</reference>
<feature type="region of interest" description="Disordered" evidence="1">
    <location>
        <begin position="258"/>
        <end position="285"/>
    </location>
</feature>
<protein>
    <submittedName>
        <fullName evidence="2">Uncharacterized protein</fullName>
    </submittedName>
</protein>
<organism evidence="2 3">
    <name type="scientific">Dryococelus australis</name>
    <dbReference type="NCBI Taxonomy" id="614101"/>
    <lineage>
        <taxon>Eukaryota</taxon>
        <taxon>Metazoa</taxon>
        <taxon>Ecdysozoa</taxon>
        <taxon>Arthropoda</taxon>
        <taxon>Hexapoda</taxon>
        <taxon>Insecta</taxon>
        <taxon>Pterygota</taxon>
        <taxon>Neoptera</taxon>
        <taxon>Polyneoptera</taxon>
        <taxon>Phasmatodea</taxon>
        <taxon>Verophasmatodea</taxon>
        <taxon>Anareolatae</taxon>
        <taxon>Phasmatidae</taxon>
        <taxon>Eurycanthinae</taxon>
        <taxon>Dryococelus</taxon>
    </lineage>
</organism>
<dbReference type="EMBL" id="JARBHB010000009">
    <property type="protein sequence ID" value="KAJ8875628.1"/>
    <property type="molecule type" value="Genomic_DNA"/>
</dbReference>
<keyword evidence="3" id="KW-1185">Reference proteome</keyword>
<feature type="region of interest" description="Disordered" evidence="1">
    <location>
        <begin position="416"/>
        <end position="447"/>
    </location>
</feature>
<feature type="compositionally biased region" description="Polar residues" evidence="1">
    <location>
        <begin position="103"/>
        <end position="112"/>
    </location>
</feature>
<feature type="region of interest" description="Disordered" evidence="1">
    <location>
        <begin position="93"/>
        <end position="116"/>
    </location>
</feature>
<feature type="region of interest" description="Disordered" evidence="1">
    <location>
        <begin position="1"/>
        <end position="24"/>
    </location>
</feature>
<evidence type="ECO:0000256" key="1">
    <source>
        <dbReference type="SAM" id="MobiDB-lite"/>
    </source>
</evidence>
<feature type="compositionally biased region" description="Low complexity" evidence="1">
    <location>
        <begin position="416"/>
        <end position="441"/>
    </location>
</feature>
<proteinExistence type="predicted"/>
<dbReference type="Proteomes" id="UP001159363">
    <property type="component" value="Chromosome 8"/>
</dbReference>
<accession>A0ABQ9GUE7</accession>
<name>A0ABQ9GUE7_9NEOP</name>
<sequence length="758" mass="83304">MLSLSHHRNTPQGNMGPPSQRLMGRRTRTLLLTSEKLSQPALVKGVKHNLKSLREKTYYEVEQAPYIAVGPSQQLAPTCLRSQSTSPDFLGFGGDLQKRDNPNVDTSAPSTTKKTRIGSNRVVKGKQSSEYFQHKMRSTVYVEKVGLNYLAHANLGIALIVCHILLQRKTKHLTTEEAMISPQDQKWKEFMSHLSRTMTHFNEAVGNDEMAAAQLVSVVVLHSRHYEAKDNAPAMGPIHGKLNLGVAASCLRPELPQVEPQANTPVSSTTSTPVHSSIRTYSRPPSHLLQSDRIHSASIATSLLHRHHPIVPCPLVLFGLSVAALLHVNVVFLRHLDHLFTLPMAHTLPTSLWQPSGSSDLHTDFSTTPLDHHSGHMHHAQLEDSLHALAPGSATALELRRRLLQLSATYLPAAAPVESPASSPNISTSAPSLTSASTISPPIDPSTTAGSSPYPITPFVHSGLCLILCTHYFVSYNLLSLWVITGLTHIVALPWHPVGAIDVDPYPDVPPPLPHLSNQPSVSNMPPLLKPPLLPLLPLFPPLLPLLLLPHFSPMSILLASPINLLPLLPLSLHPFHAARNPQQCLTGSLTVYSSHDCTSFYTDNPTDNAFLFQQLRDLGYRPFPTHHPDERVNRRVLKRVPLSTAIDTLTNELLAINFPLGSITKLRVFPTSSTQPFLIYSLPWGGGTLLFPPQSWLLGRFCGTLSWLWAGPSVLSLTATEPLLNSLPPRHLLLQVCWAPLEPDLYSTPGRPQMHQL</sequence>
<feature type="compositionally biased region" description="Low complexity" evidence="1">
    <location>
        <begin position="264"/>
        <end position="277"/>
    </location>
</feature>
<evidence type="ECO:0000313" key="2">
    <source>
        <dbReference type="EMBL" id="KAJ8875628.1"/>
    </source>
</evidence>
<gene>
    <name evidence="2" type="ORF">PR048_023524</name>
</gene>
<evidence type="ECO:0000313" key="3">
    <source>
        <dbReference type="Proteomes" id="UP001159363"/>
    </source>
</evidence>